<protein>
    <recommendedName>
        <fullName evidence="3">Lipoprotein</fullName>
    </recommendedName>
</protein>
<dbReference type="NCBIfam" id="NF047530">
    <property type="entry name" value="SrpBC"/>
    <property type="match status" value="1"/>
</dbReference>
<evidence type="ECO:0008006" key="3">
    <source>
        <dbReference type="Google" id="ProtNLM"/>
    </source>
</evidence>
<proteinExistence type="predicted"/>
<evidence type="ECO:0000313" key="1">
    <source>
        <dbReference type="EMBL" id="UOG56156.1"/>
    </source>
</evidence>
<evidence type="ECO:0000313" key="2">
    <source>
        <dbReference type="Proteomes" id="UP000829829"/>
    </source>
</evidence>
<reference evidence="1" key="1">
    <citation type="submission" date="2022-02" db="EMBL/GenBank/DDBJ databases">
        <title>The genetically variable rfb locus in Leptospira is a mobile cassette and a molecular signature of serovar identity.</title>
        <authorList>
            <person name="Nieves C."/>
            <person name="Vincent A.T."/>
            <person name="Zarantonelli L."/>
            <person name="Picardeau M."/>
            <person name="Veyrier F.J."/>
            <person name="Buschiazzo A."/>
        </authorList>
    </citation>
    <scope>NUCLEOTIDE SEQUENCE</scope>
    <source>
        <strain evidence="1">IP1512017</strain>
    </source>
</reference>
<dbReference type="EMBL" id="CP091957">
    <property type="protein sequence ID" value="UOG56156.1"/>
    <property type="molecule type" value="Genomic_DNA"/>
</dbReference>
<sequence>MKQLEDPIMIQKKIAMLVFLILLFSNCHKTEDKQDNNLLLLQALVIQDPGIAGLLAPMDLVRTMGGSGGAGAYSKGVVSLFQTTNTTEEASSVCPSGGKALHTGEWNESDSQTGVSFQYSLKIKFIECRVIGRDTSGTGLNPIMVLNGESMTEGRADLVFDVGFAPQDANPELRYTMNATSRNYYDSYTVNGHAYPKTDITFKSSNGKYAFEHMDDVDKATMTVDETVEITGKIGEAEDINKVIKYKSTTKLH</sequence>
<organism evidence="1 2">
    <name type="scientific">Leptospira noguchii</name>
    <dbReference type="NCBI Taxonomy" id="28182"/>
    <lineage>
        <taxon>Bacteria</taxon>
        <taxon>Pseudomonadati</taxon>
        <taxon>Spirochaetota</taxon>
        <taxon>Spirochaetia</taxon>
        <taxon>Leptospirales</taxon>
        <taxon>Leptospiraceae</taxon>
        <taxon>Leptospira</taxon>
    </lineage>
</organism>
<gene>
    <name evidence="1" type="ORF">MAL03_15125</name>
</gene>
<dbReference type="AlphaFoldDB" id="A0AAE9GF10"/>
<accession>A0AAE9GF10</accession>
<dbReference type="Proteomes" id="UP000829829">
    <property type="component" value="Chromosome 1"/>
</dbReference>
<name>A0AAE9GF10_9LEPT</name>